<sequence>MDPNSPGESDDNGACGQDSVNALPRNVPAGEAVVVKDDTLVKDRQQPLPVRWIMQADDLLTDESSLAISVENHNAWPVVAVANECFPWKGDTNVFYYEVKISRLVVGGTMALGLTAKRESSSPLGYPGWQPGSHGLHSVGELFSGSIHFYQKRQRSFSPPFSPRDTIGCGWCPHKRSIFFTLNGKLLGVAFHLSNDEDDEGDGLYPVIGFRSAGVAVVANFGASPFLWQGHTVNSTMRSEFDSGRQWSASLENAQNEFNKLLESNELIHRSTNMPRRLIMKALRKGKQKYLGFTSSGGSNGGEVTDESCSSPHSPRKSREYQSDEEDNITERSPLVTSSTSLKTVDRTYESNEGTAAKLKSHLDDFAFKMGAKIVSMISPGPVGEEESDAFYHHSRAEDSGGSLGNFLQESDFARLVAMTNELCSLEEQLGHMEEVDRAVLTQLEDSSKELRQRLYNLICETKDDAMLGDLLSLNDRLFTLIDDMEKFKLSKTLEMSIGDAMVETDGTGGRLRANSSGGVSIDYDKAEDGEDGQLVVEDTSYGLSEGTADSVRELLFFLRSGDEQAQMNAARALSYLVRDHERNAEIRAWSQVDACEGGGIGTLVEVLNSHRADSNAKLRHAIAAALSAIASGSWINIKGKTCSLDHMHPSTVADSFETDLRAMLDACRILMHQRCYCCTVPTWPLDQRYAGCAFTQREACLAIANLCLIFCTRDRLMKLFSEVESEWVVIMAEDAISLLVEAVNSSRPVKHDNLASECTNEDFEEKLIAWDESRQLATFALSTIARYGIVRQTVLERGVLPPLVEILKSQMIDSDELLLHSVSTIYSLCNTGTSILQEEDGEDEKCYILSPTYNLNQKAPQVDLVTVGFVVAQLISTDALPALIALTDRVDELPNSVRCMTIACFSSLSALAPCLKVLIQMNGVNALFKLGNFEQSAIKERFRSHGSSSASSGSNGSSNALNASSTIVRRRMSSASVDVPDKEPATSKKVSRKEKVLELRHFAATLYNFASSSAAVKSVANYLIEHPEVLVSLCKEKDVIVQLYTVRAILPLTESDDCDRLEKQTDGSISRSITELLARLQLGGQHKSANCNEVLLDASLILANLANGESMLTRAHVAKSGGLKHSVFVLRRLYGLEEHDNLFKGIESSTILQPVIKLLEPRGIDIEIAHQAVRVVAGLVELVGSKPSQLVDLSFSLWQDVSSLFMESLDAILLVGVLLLGSPASVVQCEAARVLGAITRCQAASTYKLDIARLALPKLVQLSVGGIAGVEFPDRQLQLRAEDVLVGLGFSGGVNDVELCGRHVGGLFDWLILTFSLEHQELMHAAFLSAAFVAWQLSLKEGTMQKQFRSVTGRSDLVRSISLYEKSSPSKIEKKRQQSFDVARRVDEDDIAKLFTSETEEEEEASPSRKKNPMWLRRLAGCGMRPASLAGLEDEDTVIREFKPLKTGGKQTEELLLEEYISSAESRVHGLNAKREIAMYFGSLIDTEANHEENQSSFKLKLANDLNPGTHGLIGSLPTSCRVEFEANFPSRLHQRLLSLPSRDTPGDEDVNLMTLLPRRPLAISIKRSQGGLSFRFGRIVQKLLSSFDDSNSTSDQHIWSMCFPDCDFVYSVPGFHDNLMDCLFRFPVITSVSFISSESPGRGFKKVQKGLFSSIVRNLPSSVTWCTFDNTLSPSELADIVNCFEARRNRVALQGLALRNCNFRYSDILCFIRLLAPRGALNMSSGKLLWLDAPRTFNPQPAHTLRWVDLSGNKLGDSGCARVIEAIAMTYRFGGTVESIDLSYNGIGSYAKETIGALIGEKRPGGLFSTAENEGCIYELHLSHNGIGNGAICKLLTHLAQFPGKLRALILDGNDLGKDKKFEDALSKYLNVNTTLFELSLSGNHLSESCGKDLRFSIANSCCHFFVCAGNPELREEDVIEIESALSVNRQKWVQQSLTGVVTVDKSDTEAQTFLTAPSEDLPISEEMRPRLSVLFSAPLALRDARGQLFPIQSIDYEREKDILWQTFTEASRDIDLSFGFATTDRLRSEVTMRCRAIHYSGHGSENALLFEDRGAVHTLDIESLRRLASGGDSGSAVQFVFVSACYSEYAGRAFVEAGVPHVVCAKVNARILDKAAHAFTRAFYLSLAIGDTVRTAFEIARQAVDVLDASQSTETAVSEKFLLLPEDTDHDVSIFANRRVISFWPPENTMPRTHQEHRRKLWRGGHVPAVPEDFLGRGVDTYSTLAAVLTRRIVSVTGKSGIGKTSLAKAVVNYANDRNMFRDGVLFLRLEGTLLISSLVNMLTEMTVFPTPKPKDDLCTDEIKMERLYDALRYRKFILVLDCCDELMQRNTKFRHFVGRLLDEIKGIRLLLTCQNQLGRVPGYAVTLKELGPLSPRCAAQLFVRLSPHNQNQMIQISGKRYGLLDAIAGHSILKSCLGSPGAIHDKAYSLQEHEFVKMIHQCRIVVENVRNVRGDLQNNPKW</sequence>
<dbReference type="InterPro" id="IPR011989">
    <property type="entry name" value="ARM-like"/>
</dbReference>
<dbReference type="Pfam" id="PF12770">
    <property type="entry name" value="CHAT"/>
    <property type="match status" value="1"/>
</dbReference>
<protein>
    <recommendedName>
        <fullName evidence="2">B30.2/SPRY domain-containing protein</fullName>
    </recommendedName>
</protein>
<dbReference type="InterPro" id="IPR038425">
    <property type="entry name" value="GAT_sf"/>
</dbReference>
<dbReference type="InterPro" id="IPR027417">
    <property type="entry name" value="P-loop_NTPase"/>
</dbReference>
<dbReference type="SUPFAM" id="SSF89009">
    <property type="entry name" value="GAT-like domain"/>
    <property type="match status" value="1"/>
</dbReference>
<evidence type="ECO:0000259" key="2">
    <source>
        <dbReference type="PROSITE" id="PS50188"/>
    </source>
</evidence>
<dbReference type="Gene3D" id="3.40.50.300">
    <property type="entry name" value="P-loop containing nucleotide triphosphate hydrolases"/>
    <property type="match status" value="1"/>
</dbReference>
<accession>A0A7S2RUY4</accession>
<reference evidence="3" key="1">
    <citation type="submission" date="2021-01" db="EMBL/GenBank/DDBJ databases">
        <authorList>
            <person name="Corre E."/>
            <person name="Pelletier E."/>
            <person name="Niang G."/>
            <person name="Scheremetjew M."/>
            <person name="Finn R."/>
            <person name="Kale V."/>
            <person name="Holt S."/>
            <person name="Cochrane G."/>
            <person name="Meng A."/>
            <person name="Brown T."/>
            <person name="Cohen L."/>
        </authorList>
    </citation>
    <scope>NUCLEOTIDE SEQUENCE</scope>
    <source>
        <strain evidence="3">NY070348D</strain>
    </source>
</reference>
<dbReference type="Pfam" id="PF00622">
    <property type="entry name" value="SPRY"/>
    <property type="match status" value="1"/>
</dbReference>
<dbReference type="SUPFAM" id="SSF52540">
    <property type="entry name" value="P-loop containing nucleoside triphosphate hydrolases"/>
    <property type="match status" value="1"/>
</dbReference>
<dbReference type="InterPro" id="IPR003877">
    <property type="entry name" value="SPRY_dom"/>
</dbReference>
<dbReference type="InterPro" id="IPR013320">
    <property type="entry name" value="ConA-like_dom_sf"/>
</dbReference>
<dbReference type="SUPFAM" id="SSF48371">
    <property type="entry name" value="ARM repeat"/>
    <property type="match status" value="1"/>
</dbReference>
<dbReference type="Pfam" id="PF00931">
    <property type="entry name" value="NB-ARC"/>
    <property type="match status" value="1"/>
</dbReference>
<dbReference type="InterPro" id="IPR043136">
    <property type="entry name" value="B30.2/SPRY_sf"/>
</dbReference>
<dbReference type="SUPFAM" id="SSF49899">
    <property type="entry name" value="Concanavalin A-like lectins/glucanases"/>
    <property type="match status" value="1"/>
</dbReference>
<dbReference type="Gene3D" id="1.25.10.10">
    <property type="entry name" value="Leucine-rich Repeat Variant"/>
    <property type="match status" value="3"/>
</dbReference>
<dbReference type="InterPro" id="IPR002182">
    <property type="entry name" value="NB-ARC"/>
</dbReference>
<name>A0A7S2RUY4_9STRA</name>
<feature type="domain" description="B30.2/SPRY" evidence="2">
    <location>
        <begin position="19"/>
        <end position="226"/>
    </location>
</feature>
<dbReference type="SMART" id="SM00449">
    <property type="entry name" value="SPRY"/>
    <property type="match status" value="1"/>
</dbReference>
<dbReference type="EMBL" id="HBHK01011655">
    <property type="protein sequence ID" value="CAD9681527.1"/>
    <property type="molecule type" value="Transcribed_RNA"/>
</dbReference>
<organism evidence="3">
    <name type="scientific">Mucochytrium quahogii</name>
    <dbReference type="NCBI Taxonomy" id="96639"/>
    <lineage>
        <taxon>Eukaryota</taxon>
        <taxon>Sar</taxon>
        <taxon>Stramenopiles</taxon>
        <taxon>Bigyra</taxon>
        <taxon>Labyrinthulomycetes</taxon>
        <taxon>Thraustochytrida</taxon>
        <taxon>Thraustochytriidae</taxon>
        <taxon>Mucochytrium</taxon>
    </lineage>
</organism>
<gene>
    <name evidence="3" type="ORF">QSP1433_LOCUS7327</name>
</gene>
<dbReference type="SUPFAM" id="SSF52047">
    <property type="entry name" value="RNI-like"/>
    <property type="match status" value="1"/>
</dbReference>
<dbReference type="Gene3D" id="2.60.120.920">
    <property type="match status" value="1"/>
</dbReference>
<dbReference type="PROSITE" id="PS50188">
    <property type="entry name" value="B302_SPRY"/>
    <property type="match status" value="1"/>
</dbReference>
<dbReference type="InterPro" id="IPR016024">
    <property type="entry name" value="ARM-type_fold"/>
</dbReference>
<dbReference type="InterPro" id="IPR024983">
    <property type="entry name" value="CHAT_dom"/>
</dbReference>
<dbReference type="SMART" id="SM00368">
    <property type="entry name" value="LRR_RI"/>
    <property type="match status" value="3"/>
</dbReference>
<evidence type="ECO:0000313" key="3">
    <source>
        <dbReference type="EMBL" id="CAD9681527.1"/>
    </source>
</evidence>
<dbReference type="InterPro" id="IPR001870">
    <property type="entry name" value="B30.2/SPRY"/>
</dbReference>
<dbReference type="PANTHER" id="PTHR47691">
    <property type="entry name" value="REGULATOR-RELATED"/>
    <property type="match status" value="1"/>
</dbReference>
<dbReference type="PANTHER" id="PTHR47691:SF3">
    <property type="entry name" value="HTH-TYPE TRANSCRIPTIONAL REGULATOR RV0890C-RELATED"/>
    <property type="match status" value="1"/>
</dbReference>
<dbReference type="CDD" id="cd12885">
    <property type="entry name" value="SPRY_RanBP_like"/>
    <property type="match status" value="1"/>
</dbReference>
<dbReference type="Gene3D" id="3.80.10.10">
    <property type="entry name" value="Ribonuclease Inhibitor"/>
    <property type="match status" value="1"/>
</dbReference>
<dbReference type="Gene3D" id="1.20.58.160">
    <property type="match status" value="1"/>
</dbReference>
<dbReference type="InterPro" id="IPR032675">
    <property type="entry name" value="LRR_dom_sf"/>
</dbReference>
<proteinExistence type="predicted"/>
<dbReference type="GO" id="GO:0043531">
    <property type="term" value="F:ADP binding"/>
    <property type="evidence" value="ECO:0007669"/>
    <property type="project" value="InterPro"/>
</dbReference>
<evidence type="ECO:0000256" key="1">
    <source>
        <dbReference type="SAM" id="MobiDB-lite"/>
    </source>
</evidence>
<feature type="region of interest" description="Disordered" evidence="1">
    <location>
        <begin position="292"/>
        <end position="347"/>
    </location>
</feature>
<dbReference type="InterPro" id="IPR044736">
    <property type="entry name" value="Gid1/RanBPM/SPLA_SPRY"/>
</dbReference>